<evidence type="ECO:0000256" key="1">
    <source>
        <dbReference type="ARBA" id="ARBA00022786"/>
    </source>
</evidence>
<keyword evidence="1" id="KW-0833">Ubl conjugation pathway</keyword>
<feature type="repeat" description="ARM" evidence="2">
    <location>
        <begin position="189"/>
        <end position="233"/>
    </location>
</feature>
<dbReference type="Proteomes" id="UP001151287">
    <property type="component" value="Unassembled WGS sequence"/>
</dbReference>
<proteinExistence type="predicted"/>
<dbReference type="PANTHER" id="PTHR23315">
    <property type="entry name" value="U BOX DOMAIN-CONTAINING"/>
    <property type="match status" value="1"/>
</dbReference>
<protein>
    <submittedName>
        <fullName evidence="4">Uncharacterized protein</fullName>
    </submittedName>
</protein>
<keyword evidence="5" id="KW-1185">Reference proteome</keyword>
<feature type="region of interest" description="Disordered" evidence="3">
    <location>
        <begin position="1"/>
        <end position="35"/>
    </location>
</feature>
<dbReference type="OrthoDB" id="642754at2759"/>
<dbReference type="AlphaFoldDB" id="A0A9Q0HVM1"/>
<name>A0A9Q0HVM1_9POAL</name>
<dbReference type="InterPro" id="IPR000225">
    <property type="entry name" value="Armadillo"/>
</dbReference>
<reference evidence="4" key="1">
    <citation type="journal article" date="2022" name="Cell">
        <title>Repeat-based holocentromeres influence genome architecture and karyotype evolution.</title>
        <authorList>
            <person name="Hofstatter P.G."/>
            <person name="Thangavel G."/>
            <person name="Lux T."/>
            <person name="Neumann P."/>
            <person name="Vondrak T."/>
            <person name="Novak P."/>
            <person name="Zhang M."/>
            <person name="Costa L."/>
            <person name="Castellani M."/>
            <person name="Scott A."/>
            <person name="Toegelov H."/>
            <person name="Fuchs J."/>
            <person name="Mata-Sucre Y."/>
            <person name="Dias Y."/>
            <person name="Vanzela A.L.L."/>
            <person name="Huettel B."/>
            <person name="Almeida C.C.S."/>
            <person name="Simkova H."/>
            <person name="Souza G."/>
            <person name="Pedrosa-Harand A."/>
            <person name="Macas J."/>
            <person name="Mayer K.F.X."/>
            <person name="Houben A."/>
            <person name="Marques A."/>
        </authorList>
    </citation>
    <scope>NUCLEOTIDE SEQUENCE</scope>
    <source>
        <strain evidence="4">RhyBre1mFocal</strain>
    </source>
</reference>
<evidence type="ECO:0000313" key="4">
    <source>
        <dbReference type="EMBL" id="KAJ1700199.1"/>
    </source>
</evidence>
<dbReference type="InterPro" id="IPR011989">
    <property type="entry name" value="ARM-like"/>
</dbReference>
<gene>
    <name evidence="4" type="ORF">LUZ63_008711</name>
</gene>
<comment type="caution">
    <text evidence="4">The sequence shown here is derived from an EMBL/GenBank/DDBJ whole genome shotgun (WGS) entry which is preliminary data.</text>
</comment>
<evidence type="ECO:0000256" key="3">
    <source>
        <dbReference type="SAM" id="MobiDB-lite"/>
    </source>
</evidence>
<dbReference type="PANTHER" id="PTHR23315:SF339">
    <property type="entry name" value="U-BOX DOMAIN-CONTAINING PROTEIN 40"/>
    <property type="match status" value="1"/>
</dbReference>
<dbReference type="Gene3D" id="1.25.10.10">
    <property type="entry name" value="Leucine-rich Repeat Variant"/>
    <property type="match status" value="1"/>
</dbReference>
<evidence type="ECO:0000256" key="2">
    <source>
        <dbReference type="PROSITE-ProRule" id="PRU00259"/>
    </source>
</evidence>
<dbReference type="PROSITE" id="PS50176">
    <property type="entry name" value="ARM_REPEAT"/>
    <property type="match status" value="1"/>
</dbReference>
<dbReference type="InterPro" id="IPR016024">
    <property type="entry name" value="ARM-type_fold"/>
</dbReference>
<dbReference type="EMBL" id="JAMQYH010000002">
    <property type="protein sequence ID" value="KAJ1700199.1"/>
    <property type="molecule type" value="Genomic_DNA"/>
</dbReference>
<accession>A0A9Q0HVM1</accession>
<dbReference type="SUPFAM" id="SSF48371">
    <property type="entry name" value="ARM repeat"/>
    <property type="match status" value="1"/>
</dbReference>
<organism evidence="4 5">
    <name type="scientific">Rhynchospora breviuscula</name>
    <dbReference type="NCBI Taxonomy" id="2022672"/>
    <lineage>
        <taxon>Eukaryota</taxon>
        <taxon>Viridiplantae</taxon>
        <taxon>Streptophyta</taxon>
        <taxon>Embryophyta</taxon>
        <taxon>Tracheophyta</taxon>
        <taxon>Spermatophyta</taxon>
        <taxon>Magnoliopsida</taxon>
        <taxon>Liliopsida</taxon>
        <taxon>Poales</taxon>
        <taxon>Cyperaceae</taxon>
        <taxon>Cyperoideae</taxon>
        <taxon>Rhynchosporeae</taxon>
        <taxon>Rhynchospora</taxon>
    </lineage>
</organism>
<evidence type="ECO:0000313" key="5">
    <source>
        <dbReference type="Proteomes" id="UP001151287"/>
    </source>
</evidence>
<sequence length="363" mass="38957">MMRRGSSDISSFPCQPPPTHGEFLSDHGGSPSDQDVDATLVSIRHATRSNNPELRISMCTPNLLSWLCPMILSPNPSSQTNAIAVVVNLSLEPPNRTRIVKSGILNLLIGLLRNGADAEAKGLIVAAAHSLSVEEKNRTTIGALGAVPSLMDVFSGRGEAQMARQDAGMAIYYLTFSADNRGRVVKTNGSVRRLVGVLKGADEEDEIKIVGMRIVCNLARCEEGRSALMEVDGVAVMVSLIEKSGINSVVPERQKCWEDMAYMAAAAVYGMSKGKSLRFRCMAKSANAEEVLSRVLEERGGAIGEMARRTIQAMRGDGEEEQRDDWYEYTGGRGAGAGGLGMSEPMKRRYGSFGGNTAVSGPN</sequence>